<evidence type="ECO:0000256" key="1">
    <source>
        <dbReference type="SAM" id="MobiDB-lite"/>
    </source>
</evidence>
<evidence type="ECO:0000313" key="2">
    <source>
        <dbReference type="EMBL" id="KAK4763849.1"/>
    </source>
</evidence>
<dbReference type="AlphaFoldDB" id="A0AAN7QCY4"/>
<protein>
    <submittedName>
        <fullName evidence="2">Uncharacterized protein</fullName>
    </submittedName>
</protein>
<accession>A0AAN7QCY4</accession>
<gene>
    <name evidence="2" type="ORF">SAY87_013287</name>
</gene>
<comment type="caution">
    <text evidence="2">The sequence shown here is derived from an EMBL/GenBank/DDBJ whole genome shotgun (WGS) entry which is preliminary data.</text>
</comment>
<feature type="compositionally biased region" description="Gly residues" evidence="1">
    <location>
        <begin position="1"/>
        <end position="15"/>
    </location>
</feature>
<dbReference type="EMBL" id="JAXIOK010000008">
    <property type="protein sequence ID" value="KAK4763849.1"/>
    <property type="molecule type" value="Genomic_DNA"/>
</dbReference>
<sequence length="101" mass="9750">MVGGSVAGKTAGDGGVDIEQVGESEEAGAEGGQGGDVAIVIDTELRGRCGGDAVEGEEADGGGEEGGEMAVTGSEEGEEKKQDGIGSDVVQVGLDAHCSAL</sequence>
<evidence type="ECO:0000313" key="3">
    <source>
        <dbReference type="Proteomes" id="UP001345219"/>
    </source>
</evidence>
<name>A0AAN7QCY4_9MYRT</name>
<organism evidence="2 3">
    <name type="scientific">Trapa incisa</name>
    <dbReference type="NCBI Taxonomy" id="236973"/>
    <lineage>
        <taxon>Eukaryota</taxon>
        <taxon>Viridiplantae</taxon>
        <taxon>Streptophyta</taxon>
        <taxon>Embryophyta</taxon>
        <taxon>Tracheophyta</taxon>
        <taxon>Spermatophyta</taxon>
        <taxon>Magnoliopsida</taxon>
        <taxon>eudicotyledons</taxon>
        <taxon>Gunneridae</taxon>
        <taxon>Pentapetalae</taxon>
        <taxon>rosids</taxon>
        <taxon>malvids</taxon>
        <taxon>Myrtales</taxon>
        <taxon>Lythraceae</taxon>
        <taxon>Trapa</taxon>
    </lineage>
</organism>
<dbReference type="Proteomes" id="UP001345219">
    <property type="component" value="Chromosome 11"/>
</dbReference>
<feature type="compositionally biased region" description="Acidic residues" evidence="1">
    <location>
        <begin position="54"/>
        <end position="67"/>
    </location>
</feature>
<feature type="region of interest" description="Disordered" evidence="1">
    <location>
        <begin position="1"/>
        <end position="88"/>
    </location>
</feature>
<keyword evidence="3" id="KW-1185">Reference proteome</keyword>
<proteinExistence type="predicted"/>
<reference evidence="2 3" key="1">
    <citation type="journal article" date="2023" name="Hortic Res">
        <title>Pangenome of water caltrop reveals structural variations and asymmetric subgenome divergence after allopolyploidization.</title>
        <authorList>
            <person name="Zhang X."/>
            <person name="Chen Y."/>
            <person name="Wang L."/>
            <person name="Yuan Y."/>
            <person name="Fang M."/>
            <person name="Shi L."/>
            <person name="Lu R."/>
            <person name="Comes H.P."/>
            <person name="Ma Y."/>
            <person name="Chen Y."/>
            <person name="Huang G."/>
            <person name="Zhou Y."/>
            <person name="Zheng Z."/>
            <person name="Qiu Y."/>
        </authorList>
    </citation>
    <scope>NUCLEOTIDE SEQUENCE [LARGE SCALE GENOMIC DNA]</scope>
    <source>
        <tissue evidence="2">Roots</tissue>
    </source>
</reference>